<proteinExistence type="predicted"/>
<dbReference type="Proteomes" id="UP000193648">
    <property type="component" value="Unassembled WGS sequence"/>
</dbReference>
<sequence length="546" mass="63700">MPAVGTGSSTRSSLYNLYNMNNPKLNPFELPEIILLLGDFLERNDLLNCIRVSKSFHSTFIRRIWKNILVDEYHYESKRKYPIGETLQKHKKYIEAIRFRSDDQPYESIRFMQSVDIPDEYWSLQGCDRLQFIAFEGWRYYEPNRHLNLLLKNHNSTITRLCLDDAETSRELWETLLGCTNLEHLEVSYEDIDDEIDVFLQVCKKIKYLHLNGGSLGRLPVSFLSVEDSDYNLSNMHTLSLGDIRILRQHPYTLAYCLGTLVRRCPGLRVLELLDIYESFESRNEGDGESFYKEAFLQHPWTQDNLSELILLDAQLKDENTARFLRRMSGLKRLDIPYCELGQLSLQELLSEKQEAFDNGQMVWKTRPQKLCETVERLVFNVRGDDVDGIAQAILSICPLLKKFVGPKITMTEIANGAEWVCTGLTELTVYLEVDIDQETTEGMEKTRSVFKQLGKLTQLRSLKLTKRDSNDSETRALDLRLRTGLDELANLKWLHGLTFNDRHRQEIYLEEATWIVDNWPRIKYWNGKLICDLLAPHNIYIGQKD</sequence>
<dbReference type="OrthoDB" id="2354556at2759"/>
<evidence type="ECO:0000313" key="2">
    <source>
        <dbReference type="Proteomes" id="UP000193648"/>
    </source>
</evidence>
<evidence type="ECO:0008006" key="3">
    <source>
        <dbReference type="Google" id="ProtNLM"/>
    </source>
</evidence>
<gene>
    <name evidence="1" type="ORF">BCR41DRAFT_344199</name>
</gene>
<dbReference type="Gene3D" id="3.80.10.10">
    <property type="entry name" value="Ribonuclease Inhibitor"/>
    <property type="match status" value="1"/>
</dbReference>
<organism evidence="1 2">
    <name type="scientific">Lobosporangium transversale</name>
    <dbReference type="NCBI Taxonomy" id="64571"/>
    <lineage>
        <taxon>Eukaryota</taxon>
        <taxon>Fungi</taxon>
        <taxon>Fungi incertae sedis</taxon>
        <taxon>Mucoromycota</taxon>
        <taxon>Mortierellomycotina</taxon>
        <taxon>Mortierellomycetes</taxon>
        <taxon>Mortierellales</taxon>
        <taxon>Mortierellaceae</taxon>
        <taxon>Lobosporangium</taxon>
    </lineage>
</organism>
<dbReference type="EMBL" id="MCFF01000001">
    <property type="protein sequence ID" value="ORZ28864.1"/>
    <property type="molecule type" value="Genomic_DNA"/>
</dbReference>
<keyword evidence="2" id="KW-1185">Reference proteome</keyword>
<dbReference type="SUPFAM" id="SSF52047">
    <property type="entry name" value="RNI-like"/>
    <property type="match status" value="1"/>
</dbReference>
<dbReference type="GeneID" id="33564298"/>
<comment type="caution">
    <text evidence="1">The sequence shown here is derived from an EMBL/GenBank/DDBJ whole genome shotgun (WGS) entry which is preliminary data.</text>
</comment>
<dbReference type="RefSeq" id="XP_021886537.1">
    <property type="nucleotide sequence ID" value="XM_022022454.1"/>
</dbReference>
<name>A0A1Y2H4B3_9FUNG</name>
<dbReference type="AlphaFoldDB" id="A0A1Y2H4B3"/>
<reference evidence="1 2" key="1">
    <citation type="submission" date="2016-07" db="EMBL/GenBank/DDBJ databases">
        <title>Pervasive Adenine N6-methylation of Active Genes in Fungi.</title>
        <authorList>
            <consortium name="DOE Joint Genome Institute"/>
            <person name="Mondo S.J."/>
            <person name="Dannebaum R.O."/>
            <person name="Kuo R.C."/>
            <person name="Labutti K."/>
            <person name="Haridas S."/>
            <person name="Kuo A."/>
            <person name="Salamov A."/>
            <person name="Ahrendt S.R."/>
            <person name="Lipzen A."/>
            <person name="Sullivan W."/>
            <person name="Andreopoulos W.B."/>
            <person name="Clum A."/>
            <person name="Lindquist E."/>
            <person name="Daum C."/>
            <person name="Ramamoorthy G.K."/>
            <person name="Gryganskyi A."/>
            <person name="Culley D."/>
            <person name="Magnuson J.K."/>
            <person name="James T.Y."/>
            <person name="O'Malley M.A."/>
            <person name="Stajich J.E."/>
            <person name="Spatafora J.W."/>
            <person name="Visel A."/>
            <person name="Grigoriev I.V."/>
        </authorList>
    </citation>
    <scope>NUCLEOTIDE SEQUENCE [LARGE SCALE GENOMIC DNA]</scope>
    <source>
        <strain evidence="1 2">NRRL 3116</strain>
    </source>
</reference>
<evidence type="ECO:0000313" key="1">
    <source>
        <dbReference type="EMBL" id="ORZ28864.1"/>
    </source>
</evidence>
<dbReference type="InterPro" id="IPR032675">
    <property type="entry name" value="LRR_dom_sf"/>
</dbReference>
<accession>A0A1Y2H4B3</accession>
<protein>
    <recommendedName>
        <fullName evidence="3">F-box domain-containing protein</fullName>
    </recommendedName>
</protein>
<dbReference type="InParanoid" id="A0A1Y2H4B3"/>